<evidence type="ECO:0000313" key="12">
    <source>
        <dbReference type="EMBL" id="KAL3782698.1"/>
    </source>
</evidence>
<dbReference type="SUPFAM" id="SSF49785">
    <property type="entry name" value="Galactose-binding domain-like"/>
    <property type="match status" value="1"/>
</dbReference>
<dbReference type="EC" id="3.4.21.62" evidence="6"/>
<keyword evidence="10" id="KW-0732">Signal</keyword>
<dbReference type="PROSITE" id="PS00138">
    <property type="entry name" value="SUBTILASE_SER"/>
    <property type="match status" value="1"/>
</dbReference>
<evidence type="ECO:0000259" key="11">
    <source>
        <dbReference type="Pfam" id="PF00082"/>
    </source>
</evidence>
<evidence type="ECO:0000256" key="8">
    <source>
        <dbReference type="PROSITE-ProRule" id="PRU01240"/>
    </source>
</evidence>
<dbReference type="PANTHER" id="PTHR43399:SF4">
    <property type="entry name" value="CELL WALL-ASSOCIATED PROTEASE"/>
    <property type="match status" value="1"/>
</dbReference>
<reference evidence="12 13" key="1">
    <citation type="submission" date="2024-10" db="EMBL/GenBank/DDBJ databases">
        <title>Updated reference genomes for cyclostephanoid diatoms.</title>
        <authorList>
            <person name="Roberts W.R."/>
            <person name="Alverson A.J."/>
        </authorList>
    </citation>
    <scope>NUCLEOTIDE SEQUENCE [LARGE SCALE GENOMIC DNA]</scope>
    <source>
        <strain evidence="12 13">AJA276-08</strain>
    </source>
</reference>
<comment type="catalytic activity">
    <reaction evidence="5">
        <text>Hydrolysis of proteins with broad specificity for peptide bonds, and a preference for a large uncharged residue in P1. Hydrolyzes peptide amides.</text>
        <dbReference type="EC" id="3.4.21.62"/>
    </reaction>
</comment>
<keyword evidence="3 8" id="KW-0378">Hydrolase</keyword>
<feature type="chain" id="PRO_5044839179" description="subtilisin" evidence="10">
    <location>
        <begin position="22"/>
        <end position="1159"/>
    </location>
</feature>
<feature type="compositionally biased region" description="Basic residues" evidence="9">
    <location>
        <begin position="102"/>
        <end position="117"/>
    </location>
</feature>
<dbReference type="Gene3D" id="3.40.50.200">
    <property type="entry name" value="Peptidase S8/S53 domain"/>
    <property type="match status" value="1"/>
</dbReference>
<evidence type="ECO:0000256" key="7">
    <source>
        <dbReference type="PIRSR" id="PIRSR615500-1"/>
    </source>
</evidence>
<protein>
    <recommendedName>
        <fullName evidence="6">subtilisin</fullName>
        <ecNumber evidence="6">3.4.21.62</ecNumber>
    </recommendedName>
</protein>
<dbReference type="CDD" id="cd04842">
    <property type="entry name" value="Peptidases_S8_Kp43_protease"/>
    <property type="match status" value="1"/>
</dbReference>
<organism evidence="12 13">
    <name type="scientific">Stephanodiscus triporus</name>
    <dbReference type="NCBI Taxonomy" id="2934178"/>
    <lineage>
        <taxon>Eukaryota</taxon>
        <taxon>Sar</taxon>
        <taxon>Stramenopiles</taxon>
        <taxon>Ochrophyta</taxon>
        <taxon>Bacillariophyta</taxon>
        <taxon>Coscinodiscophyceae</taxon>
        <taxon>Thalassiosirophycidae</taxon>
        <taxon>Stephanodiscales</taxon>
        <taxon>Stephanodiscaceae</taxon>
        <taxon>Stephanodiscus</taxon>
    </lineage>
</organism>
<feature type="active site" description="Charge relay system" evidence="7 8">
    <location>
        <position position="487"/>
    </location>
</feature>
<dbReference type="EMBL" id="JALLAZ020001004">
    <property type="protein sequence ID" value="KAL3782698.1"/>
    <property type="molecule type" value="Genomic_DNA"/>
</dbReference>
<dbReference type="GO" id="GO:0006508">
    <property type="term" value="P:proteolysis"/>
    <property type="evidence" value="ECO:0007669"/>
    <property type="project" value="UniProtKB-KW"/>
</dbReference>
<gene>
    <name evidence="12" type="ORF">ACHAW5_002245</name>
</gene>
<feature type="region of interest" description="Disordered" evidence="9">
    <location>
        <begin position="102"/>
        <end position="137"/>
    </location>
</feature>
<keyword evidence="4 8" id="KW-0720">Serine protease</keyword>
<dbReference type="Gene3D" id="2.60.120.380">
    <property type="match status" value="1"/>
</dbReference>
<dbReference type="Proteomes" id="UP001530315">
    <property type="component" value="Unassembled WGS sequence"/>
</dbReference>
<evidence type="ECO:0000256" key="4">
    <source>
        <dbReference type="ARBA" id="ARBA00022825"/>
    </source>
</evidence>
<dbReference type="InterPro" id="IPR022398">
    <property type="entry name" value="Peptidase_S8_His-AS"/>
</dbReference>
<proteinExistence type="inferred from homology"/>
<dbReference type="InterPro" id="IPR000209">
    <property type="entry name" value="Peptidase_S8/S53_dom"/>
</dbReference>
<evidence type="ECO:0000256" key="5">
    <source>
        <dbReference type="ARBA" id="ARBA00023529"/>
    </source>
</evidence>
<feature type="compositionally biased region" description="Basic and acidic residues" evidence="9">
    <location>
        <begin position="118"/>
        <end position="132"/>
    </location>
</feature>
<evidence type="ECO:0000256" key="3">
    <source>
        <dbReference type="ARBA" id="ARBA00022801"/>
    </source>
</evidence>
<dbReference type="PROSITE" id="PS00137">
    <property type="entry name" value="SUBTILASE_HIS"/>
    <property type="match status" value="1"/>
</dbReference>
<dbReference type="PROSITE" id="PS51892">
    <property type="entry name" value="SUBTILASE"/>
    <property type="match status" value="1"/>
</dbReference>
<dbReference type="SUPFAM" id="SSF52743">
    <property type="entry name" value="Subtilisin-like"/>
    <property type="match status" value="1"/>
</dbReference>
<dbReference type="Pfam" id="PF00082">
    <property type="entry name" value="Peptidase_S8"/>
    <property type="match status" value="1"/>
</dbReference>
<keyword evidence="13" id="KW-1185">Reference proteome</keyword>
<evidence type="ECO:0000256" key="2">
    <source>
        <dbReference type="ARBA" id="ARBA00022670"/>
    </source>
</evidence>
<dbReference type="InterPro" id="IPR015500">
    <property type="entry name" value="Peptidase_S8_subtilisin-rel"/>
</dbReference>
<name>A0ABD3P4A5_9STRA</name>
<comment type="similarity">
    <text evidence="1 8">Belongs to the peptidase S8 family.</text>
</comment>
<dbReference type="AlphaFoldDB" id="A0ABD3P4A5"/>
<keyword evidence="2 8" id="KW-0645">Protease</keyword>
<sequence>MTATKLLLLILFLDHPRLPFAANVRNTIPKAPHMTRDHFSKILQTALDDDATLQQLRDDHDSIKHDHDRQMLGVMSQDVLLVRDDDAWQKIVQHGWVWSKRHHNRKQTSRRGDRRRNLRSDETNNRSKDAPKDSPFVVCSASQDQSGFQRRQEIVSSLKIPIEHAQTVSNTMDESCFIVSSTAAAMESYQSDIAQAEANLPDDKKGKKKVKLGPLVDALKVTRGTALGILEDKDWSPPKIESEADLKKLKKSKRVNEFSHDNTTEVVDFNVRKWSRSFMVALIPGSVQDGASVEDLAIDIVEYVKDMAQVPPGAASSTSHLKSNSIENSTLTFDSAVSAREAFSLTAMALNDDESSSNAMFPKGRSIWSTALSKGFEAPHGCQVMLDTLEVQPQADQFEVILHPPSQFMKQAAVESSAWNKHCALSLLIGLSIHPSVISVEVAQPIVLASIEGKTNPQWITQSGQYSQRPFFSMSLDGTGQVVGVADGGLDTDNCYLRDSSSSGLIYGGVADGWDFSQRKVVHYDDTFGDRTEVSMGHGTIVGGIVAGRKSTDGINEEAGHADGTAPGSRLAFFDMEEATYGIGDPGVERILKSLYNPAGGAGNNKGARVINASWGRSYYGQYTSFCRQYDAALRNDYPDLLLVVSAGNTARLGANSIQDPASCKNPLAVGASLGYGTDSIYGEKGIEYLADYSSRGPTQDNRMKPDIVAPGHFVLAASADPGLVGECDGNSAPDVNDGTNTGDSGVKYTTGTSMAAPEVAGGAAILRQYFEDAYCNPSTCCGSKGCAESFNPSGTLIKAVLMNGAQPLTGGVQYVPSGDILYDQPLQPYDSNQGMGRMNLINSVPLAGKNNMQMKVVNNKHIVNGYKDIITLFIDKSSSTCERELSVTLAWYDAPASTGCKSCVVNDLDLSISTSSGVVYPNGRNSKDSKNTVERIQISPSDGEEVKIIVEATNFATYGEKYSLAITGCFRVKGTSTVAPIVEQEWPVDNIVEYSASSIERSLCPEDRLFQVGLNTLNDGQYLAWTLIQSLSDGGVESILNGPNGSFGYENNEEYHFSACLEPSTRYRFQLRNTLGDTIESWYKLTYNGLDIFNSQWAAKDQMGRVSTFRFETNQSGIYQQLASNAFAPHVELSESTEIGSKGDENSYDGSRHMRRSR</sequence>
<evidence type="ECO:0000313" key="13">
    <source>
        <dbReference type="Proteomes" id="UP001530315"/>
    </source>
</evidence>
<dbReference type="InterPro" id="IPR036852">
    <property type="entry name" value="Peptidase_S8/S53_dom_sf"/>
</dbReference>
<dbReference type="PRINTS" id="PR00723">
    <property type="entry name" value="SUBTILISIN"/>
</dbReference>
<accession>A0ABD3P4A5</accession>
<evidence type="ECO:0000256" key="9">
    <source>
        <dbReference type="SAM" id="MobiDB-lite"/>
    </source>
</evidence>
<evidence type="ECO:0000256" key="10">
    <source>
        <dbReference type="SAM" id="SignalP"/>
    </source>
</evidence>
<feature type="active site" description="Charge relay system" evidence="7 8">
    <location>
        <position position="754"/>
    </location>
</feature>
<comment type="caution">
    <text evidence="12">The sequence shown here is derived from an EMBL/GenBank/DDBJ whole genome shotgun (WGS) entry which is preliminary data.</text>
</comment>
<dbReference type="InterPro" id="IPR051048">
    <property type="entry name" value="Peptidase_S8/S53_subtilisin"/>
</dbReference>
<evidence type="ECO:0000256" key="6">
    <source>
        <dbReference type="ARBA" id="ARBA00023619"/>
    </source>
</evidence>
<dbReference type="InterPro" id="IPR008979">
    <property type="entry name" value="Galactose-bd-like_sf"/>
</dbReference>
<dbReference type="InterPro" id="IPR023828">
    <property type="entry name" value="Peptidase_S8_Ser-AS"/>
</dbReference>
<evidence type="ECO:0000256" key="1">
    <source>
        <dbReference type="ARBA" id="ARBA00011073"/>
    </source>
</evidence>
<feature type="region of interest" description="Disordered" evidence="9">
    <location>
        <begin position="1135"/>
        <end position="1159"/>
    </location>
</feature>
<dbReference type="GO" id="GO:0004252">
    <property type="term" value="F:serine-type endopeptidase activity"/>
    <property type="evidence" value="ECO:0007669"/>
    <property type="project" value="UniProtKB-UniRule"/>
</dbReference>
<feature type="active site" description="Charge relay system" evidence="7 8">
    <location>
        <position position="538"/>
    </location>
</feature>
<feature type="domain" description="Peptidase S8/S53" evidence="11">
    <location>
        <begin position="478"/>
        <end position="808"/>
    </location>
</feature>
<dbReference type="InterPro" id="IPR034058">
    <property type="entry name" value="TagA/B/C/D_pept_dom"/>
</dbReference>
<dbReference type="PANTHER" id="PTHR43399">
    <property type="entry name" value="SUBTILISIN-RELATED"/>
    <property type="match status" value="1"/>
</dbReference>
<feature type="signal peptide" evidence="10">
    <location>
        <begin position="1"/>
        <end position="21"/>
    </location>
</feature>